<dbReference type="AlphaFoldDB" id="B9WAE4"/>
<dbReference type="KEGG" id="cdu:CD36_15840"/>
<keyword evidence="1" id="KW-0812">Transmembrane</keyword>
<dbReference type="OrthoDB" id="4021051at2759"/>
<evidence type="ECO:0000313" key="2">
    <source>
        <dbReference type="CGD" id="CAL0000169065"/>
    </source>
</evidence>
<sequence length="247" mass="28641">MNKICLTNNLTKMPVNFFFKMLKLYLLFCIFSFHSVIAPIPTIEKYNSTDSIHSTNINNQQDLKDLTFFSQVVLSTPKWDQSLTRYKRKKRDYDDVSSAVADTQELSNNTFLMQGRKETSPKWHVGAGVYLNKERFSDTKKTFVKYESDYCSEEDYSSDEGGSKRKWFKPFSIDLNETQDISIIPSSKILSVDTKGNFVSHNKISNFTLGYHSDTVQKDIFESSGDFKAFKMVYIVVILIIYSFLHF</sequence>
<dbReference type="Proteomes" id="UP000002605">
    <property type="component" value="Chromosome 2"/>
</dbReference>
<reference evidence="3 4" key="1">
    <citation type="journal article" date="2009" name="Genome Res.">
        <title>Comparative genomics of the fungal pathogens Candida dubliniensis and Candida albicans.</title>
        <authorList>
            <person name="Jackson A.P."/>
            <person name="Gamble J.A."/>
            <person name="Yeomans T."/>
            <person name="Moran G.P."/>
            <person name="Saunders D."/>
            <person name="Harris D."/>
            <person name="Aslett M."/>
            <person name="Barrell J.F."/>
            <person name="Butler G."/>
            <person name="Citiulo F."/>
            <person name="Coleman D.C."/>
            <person name="de Groot P.W.J."/>
            <person name="Goodwin T.J."/>
            <person name="Quail M.A."/>
            <person name="McQuillan J."/>
            <person name="Munro C.A."/>
            <person name="Pain A."/>
            <person name="Poulter R.T."/>
            <person name="Rajandream M.A."/>
            <person name="Renauld H."/>
            <person name="Spiering M.J."/>
            <person name="Tivey A."/>
            <person name="Gow N.A.R."/>
            <person name="Barrell B."/>
            <person name="Sullivan D.J."/>
            <person name="Berriman M."/>
        </authorList>
    </citation>
    <scope>NUCLEOTIDE SEQUENCE [LARGE SCALE GENOMIC DNA]</scope>
    <source>
        <strain evidence="4">CD36 / ATCC MYA-646 / CBS 7987 / NCPF 3949 / NRRL Y-17841</strain>
    </source>
</reference>
<dbReference type="CGD" id="CAL0000169065">
    <property type="gene designation" value="Cd36_15840"/>
</dbReference>
<dbReference type="VEuPathDB" id="FungiDB:CD36_15840"/>
<evidence type="ECO:0000313" key="4">
    <source>
        <dbReference type="Proteomes" id="UP000002605"/>
    </source>
</evidence>
<dbReference type="RefSeq" id="XP_002418064.1">
    <property type="nucleotide sequence ID" value="XM_002418019.1"/>
</dbReference>
<keyword evidence="4" id="KW-1185">Reference proteome</keyword>
<accession>B9WAE4</accession>
<gene>
    <name evidence="2" type="ordered locus">Cd36_15840</name>
    <name evidence="3" type="ORF">CD36_15840</name>
</gene>
<evidence type="ECO:0000313" key="3">
    <source>
        <dbReference type="EMBL" id="CAX43363.1"/>
    </source>
</evidence>
<evidence type="ECO:0000256" key="1">
    <source>
        <dbReference type="SAM" id="Phobius"/>
    </source>
</evidence>
<dbReference type="HOGENOM" id="CLU_1209672_0_0_1"/>
<proteinExistence type="predicted"/>
<dbReference type="GeneID" id="8045639"/>
<dbReference type="EMBL" id="FM992689">
    <property type="protein sequence ID" value="CAX43363.1"/>
    <property type="molecule type" value="Genomic_DNA"/>
</dbReference>
<feature type="transmembrane region" description="Helical" evidence="1">
    <location>
        <begin position="24"/>
        <end position="43"/>
    </location>
</feature>
<name>B9WAE4_CANDC</name>
<protein>
    <submittedName>
        <fullName evidence="3">Uncharacterized protein</fullName>
    </submittedName>
</protein>
<keyword evidence="1" id="KW-1133">Transmembrane helix</keyword>
<keyword evidence="1" id="KW-0472">Membrane</keyword>
<organism evidence="3 4">
    <name type="scientific">Candida dubliniensis (strain CD36 / ATCC MYA-646 / CBS 7987 / NCPF 3949 / NRRL Y-17841)</name>
    <name type="common">Yeast</name>
    <dbReference type="NCBI Taxonomy" id="573826"/>
    <lineage>
        <taxon>Eukaryota</taxon>
        <taxon>Fungi</taxon>
        <taxon>Dikarya</taxon>
        <taxon>Ascomycota</taxon>
        <taxon>Saccharomycotina</taxon>
        <taxon>Pichiomycetes</taxon>
        <taxon>Debaryomycetaceae</taxon>
        <taxon>Candida/Lodderomyces clade</taxon>
        <taxon>Candida</taxon>
    </lineage>
</organism>